<dbReference type="EMBL" id="BPLQ01003820">
    <property type="protein sequence ID" value="GIY03578.1"/>
    <property type="molecule type" value="Genomic_DNA"/>
</dbReference>
<keyword evidence="2" id="KW-1185">Reference proteome</keyword>
<organism evidence="1 2">
    <name type="scientific">Caerostris darwini</name>
    <dbReference type="NCBI Taxonomy" id="1538125"/>
    <lineage>
        <taxon>Eukaryota</taxon>
        <taxon>Metazoa</taxon>
        <taxon>Ecdysozoa</taxon>
        <taxon>Arthropoda</taxon>
        <taxon>Chelicerata</taxon>
        <taxon>Arachnida</taxon>
        <taxon>Araneae</taxon>
        <taxon>Araneomorphae</taxon>
        <taxon>Entelegynae</taxon>
        <taxon>Araneoidea</taxon>
        <taxon>Araneidae</taxon>
        <taxon>Caerostris</taxon>
    </lineage>
</organism>
<accession>A0AAV4Q0W8</accession>
<reference evidence="1 2" key="1">
    <citation type="submission" date="2021-06" db="EMBL/GenBank/DDBJ databases">
        <title>Caerostris darwini draft genome.</title>
        <authorList>
            <person name="Kono N."/>
            <person name="Arakawa K."/>
        </authorList>
    </citation>
    <scope>NUCLEOTIDE SEQUENCE [LARGE SCALE GENOMIC DNA]</scope>
</reference>
<name>A0AAV4Q0W8_9ARAC</name>
<gene>
    <name evidence="1" type="ORF">CDAR_102801</name>
</gene>
<evidence type="ECO:0000313" key="2">
    <source>
        <dbReference type="Proteomes" id="UP001054837"/>
    </source>
</evidence>
<proteinExistence type="predicted"/>
<dbReference type="AlphaFoldDB" id="A0AAV4Q0W8"/>
<comment type="caution">
    <text evidence="1">The sequence shown here is derived from an EMBL/GenBank/DDBJ whole genome shotgun (WGS) entry which is preliminary data.</text>
</comment>
<protein>
    <submittedName>
        <fullName evidence="1">Uncharacterized protein</fullName>
    </submittedName>
</protein>
<sequence>MKRDHGDPNDDCESRCLDASGAFLLSCCRKYTSRIVKNRDRGGPMMFAFGDGMLYELMGERFCLEEFGMVQAS</sequence>
<evidence type="ECO:0000313" key="1">
    <source>
        <dbReference type="EMBL" id="GIY03578.1"/>
    </source>
</evidence>
<dbReference type="Proteomes" id="UP001054837">
    <property type="component" value="Unassembled WGS sequence"/>
</dbReference>